<sequence>MTYVLTLISTLALLTGIIYFGWRKPGYNHLNRTISELGEIGSPITRPVNYGLFLFVGVLLWVVAALTDENAVAGLAVCVGTGYVVAAFFPCDTGSPLSGSGRQQIHNLGGAVEYIGGAYFLGQFSTTFTLFGYDPFSVAAGSVLAGALLLSIPDLPFRGLVQRVIEAILFGSLLAVV</sequence>
<dbReference type="AlphaFoldDB" id="A0A927B560"/>
<feature type="transmembrane region" description="Helical" evidence="1">
    <location>
        <begin position="136"/>
        <end position="153"/>
    </location>
</feature>
<feature type="transmembrane region" description="Helical" evidence="1">
    <location>
        <begin position="71"/>
        <end position="89"/>
    </location>
</feature>
<dbReference type="EMBL" id="JACXAA010000009">
    <property type="protein sequence ID" value="MBD2755625.1"/>
    <property type="molecule type" value="Genomic_DNA"/>
</dbReference>
<keyword evidence="1" id="KW-0812">Transmembrane</keyword>
<reference evidence="2" key="1">
    <citation type="submission" date="2020-09" db="EMBL/GenBank/DDBJ databases">
        <authorList>
            <person name="Kim M.K."/>
        </authorList>
    </citation>
    <scope>NUCLEOTIDE SEQUENCE</scope>
    <source>
        <strain evidence="2">BT704</strain>
    </source>
</reference>
<keyword evidence="1" id="KW-0472">Membrane</keyword>
<accession>A0A927B560</accession>
<dbReference type="Pfam" id="PF06197">
    <property type="entry name" value="DUF998"/>
    <property type="match status" value="1"/>
</dbReference>
<protein>
    <submittedName>
        <fullName evidence="2">DUF998 domain-containing protein</fullName>
    </submittedName>
</protein>
<organism evidence="2 3">
    <name type="scientific">Spirosoma validum</name>
    <dbReference type="NCBI Taxonomy" id="2771355"/>
    <lineage>
        <taxon>Bacteria</taxon>
        <taxon>Pseudomonadati</taxon>
        <taxon>Bacteroidota</taxon>
        <taxon>Cytophagia</taxon>
        <taxon>Cytophagales</taxon>
        <taxon>Cytophagaceae</taxon>
        <taxon>Spirosoma</taxon>
    </lineage>
</organism>
<keyword evidence="3" id="KW-1185">Reference proteome</keyword>
<dbReference type="Proteomes" id="UP000653797">
    <property type="component" value="Unassembled WGS sequence"/>
</dbReference>
<evidence type="ECO:0000256" key="1">
    <source>
        <dbReference type="SAM" id="Phobius"/>
    </source>
</evidence>
<gene>
    <name evidence="2" type="ORF">IC230_22165</name>
</gene>
<comment type="caution">
    <text evidence="2">The sequence shown here is derived from an EMBL/GenBank/DDBJ whole genome shotgun (WGS) entry which is preliminary data.</text>
</comment>
<proteinExistence type="predicted"/>
<dbReference type="RefSeq" id="WP_191041255.1">
    <property type="nucleotide sequence ID" value="NZ_JACXAA010000009.1"/>
</dbReference>
<evidence type="ECO:0000313" key="3">
    <source>
        <dbReference type="Proteomes" id="UP000653797"/>
    </source>
</evidence>
<dbReference type="InterPro" id="IPR009339">
    <property type="entry name" value="DUF998"/>
</dbReference>
<evidence type="ECO:0000313" key="2">
    <source>
        <dbReference type="EMBL" id="MBD2755625.1"/>
    </source>
</evidence>
<keyword evidence="1" id="KW-1133">Transmembrane helix</keyword>
<feature type="transmembrane region" description="Helical" evidence="1">
    <location>
        <begin position="47"/>
        <end position="64"/>
    </location>
</feature>
<name>A0A927B560_9BACT</name>